<dbReference type="EMBL" id="BMAV01027566">
    <property type="protein sequence ID" value="GFS60317.1"/>
    <property type="molecule type" value="Genomic_DNA"/>
</dbReference>
<proteinExistence type="predicted"/>
<keyword evidence="2" id="KW-1185">Reference proteome</keyword>
<gene>
    <name evidence="1" type="ORF">TNIN_426661</name>
</gene>
<dbReference type="Proteomes" id="UP000886998">
    <property type="component" value="Unassembled WGS sequence"/>
</dbReference>
<reference evidence="1" key="1">
    <citation type="submission" date="2020-08" db="EMBL/GenBank/DDBJ databases">
        <title>Multicomponent nature underlies the extraordinary mechanical properties of spider dragline silk.</title>
        <authorList>
            <person name="Kono N."/>
            <person name="Nakamura H."/>
            <person name="Mori M."/>
            <person name="Yoshida Y."/>
            <person name="Ohtoshi R."/>
            <person name="Malay A.D."/>
            <person name="Moran D.A.P."/>
            <person name="Tomita M."/>
            <person name="Numata K."/>
            <person name="Arakawa K."/>
        </authorList>
    </citation>
    <scope>NUCLEOTIDE SEQUENCE</scope>
</reference>
<name>A0A8X6ITP7_9ARAC</name>
<evidence type="ECO:0000313" key="2">
    <source>
        <dbReference type="Proteomes" id="UP000886998"/>
    </source>
</evidence>
<protein>
    <submittedName>
        <fullName evidence="1">Uncharacterized protein</fullName>
    </submittedName>
</protein>
<dbReference type="AlphaFoldDB" id="A0A8X6ITP7"/>
<organism evidence="1 2">
    <name type="scientific">Trichonephila inaurata madagascariensis</name>
    <dbReference type="NCBI Taxonomy" id="2747483"/>
    <lineage>
        <taxon>Eukaryota</taxon>
        <taxon>Metazoa</taxon>
        <taxon>Ecdysozoa</taxon>
        <taxon>Arthropoda</taxon>
        <taxon>Chelicerata</taxon>
        <taxon>Arachnida</taxon>
        <taxon>Araneae</taxon>
        <taxon>Araneomorphae</taxon>
        <taxon>Entelegynae</taxon>
        <taxon>Araneoidea</taxon>
        <taxon>Nephilidae</taxon>
        <taxon>Trichonephila</taxon>
        <taxon>Trichonephila inaurata</taxon>
    </lineage>
</organism>
<sequence>MLTQRLTQFRGQKCSFGSEKVEMNTQFFHVHSKSSNIPLHQTFPLTPRNLPIHPMSVSSRAIYDSNYGTGISSCPSDALNFTCRPPFPIEVSS</sequence>
<evidence type="ECO:0000313" key="1">
    <source>
        <dbReference type="EMBL" id="GFS60317.1"/>
    </source>
</evidence>
<comment type="caution">
    <text evidence="1">The sequence shown here is derived from an EMBL/GenBank/DDBJ whole genome shotgun (WGS) entry which is preliminary data.</text>
</comment>
<accession>A0A8X6ITP7</accession>